<dbReference type="Pfam" id="PF13585">
    <property type="entry name" value="CHU_C"/>
    <property type="match status" value="1"/>
</dbReference>
<dbReference type="NCBIfam" id="TIGR04131">
    <property type="entry name" value="Bac_Flav_CTERM"/>
    <property type="match status" value="1"/>
</dbReference>
<evidence type="ECO:0008006" key="4">
    <source>
        <dbReference type="Google" id="ProtNLM"/>
    </source>
</evidence>
<organism evidence="2 3">
    <name type="scientific">Chryseobacterium phosphatilyticum</name>
    <dbReference type="NCBI Taxonomy" id="475075"/>
    <lineage>
        <taxon>Bacteria</taxon>
        <taxon>Pseudomonadati</taxon>
        <taxon>Bacteroidota</taxon>
        <taxon>Flavobacteriia</taxon>
        <taxon>Flavobacteriales</taxon>
        <taxon>Weeksellaceae</taxon>
        <taxon>Chryseobacterium group</taxon>
        <taxon>Chryseobacterium</taxon>
    </lineage>
</organism>
<gene>
    <name evidence="2" type="ORF">C1631_004450</name>
</gene>
<protein>
    <recommendedName>
        <fullName evidence="4">Gliding motility-associated C-terminal domain-containing protein</fullName>
    </recommendedName>
</protein>
<dbReference type="InterPro" id="IPR026341">
    <property type="entry name" value="T9SS_type_B"/>
</dbReference>
<dbReference type="OrthoDB" id="1652165at2"/>
<proteinExistence type="predicted"/>
<dbReference type="Gene3D" id="2.60.120.200">
    <property type="match status" value="1"/>
</dbReference>
<feature type="chain" id="PRO_5016412258" description="Gliding motility-associated C-terminal domain-containing protein" evidence="1">
    <location>
        <begin position="30"/>
        <end position="664"/>
    </location>
</feature>
<keyword evidence="1" id="KW-0732">Signal</keyword>
<accession>A0A316XI78</accession>
<dbReference type="RefSeq" id="WP_109710716.1">
    <property type="nucleotide sequence ID" value="NZ_PPED02000001.1"/>
</dbReference>
<dbReference type="GO" id="GO:0004553">
    <property type="term" value="F:hydrolase activity, hydrolyzing O-glycosyl compounds"/>
    <property type="evidence" value="ECO:0007669"/>
    <property type="project" value="UniProtKB-ARBA"/>
</dbReference>
<sequence>MKKTLLFKKKSCFIWVFLFSILYCQLLYAQTPPTCSGSWGPPIVNQTFGQGSPTTMWHGPLASFAPGVSTGTVFVGPNGGSANGNLAPGESGLVRNSGTPVVNEWWINQTDHTGNPNGLMMLIDAPLTPNKILAEYLINDLCPNTTLRLSIWVLNTNLASSTNYQGYVYPNLTLKVVNPTSNAIIGSSITGNVPADTNWHQYSLIFNNSNDSSIRLQIISHVAGPGNDLAIDDITVQPCIPATIQAIPGASTILCPNVNATVNFTATLTGSSYNPAEYQWQYSSDGGVTWADQGSPTGNPTYTFNSNGKPPGNYLIRFKVGPQGSVLNSQCNAVSQTASVTIGSLPVVTDRTIKSCYIQTNPSTASFNLTTANITSEQGTTKRYFPSLTDATNGTNEITTPTTYIAPNGFVFVRVTNSNGCFAVAKVTLQVIPPTTSPVLVDQIICIEGRTTLDAGPGFNSYIWNTGATTQKINNVGVGTYWVDLKSGECITRQTVKVYASSNPVIQSIDITNNTATINANGGTPPYQFALDQTGNWQDSNIFKNLTRGQHIFYVKDKYNCIPVSVELTVVNLVNIITPNNDGKNDSIDYSALAYKKNLNFEVYDRYGKKIYVANKIRNLTWDGTSSGKKLSTATYWYTISWNENNKSNTAIRYNGWILVKNRD</sequence>
<dbReference type="Proteomes" id="UP000236594">
    <property type="component" value="Unassembled WGS sequence"/>
</dbReference>
<name>A0A316XI78_9FLAO</name>
<dbReference type="GO" id="GO:0005975">
    <property type="term" value="P:carbohydrate metabolic process"/>
    <property type="evidence" value="ECO:0007669"/>
    <property type="project" value="UniProtKB-ARBA"/>
</dbReference>
<reference evidence="2 3" key="1">
    <citation type="submission" date="2018-04" db="EMBL/GenBank/DDBJ databases">
        <title>Draft Genome Sequence of Phosphate-Solubilizing Chryseobacterium sp. ISE14 that is a Biocontrol and Plant Growth-Promoting Rhizobacterium Isolated from Cucumber.</title>
        <authorList>
            <person name="Jeong J.-J."/>
            <person name="Sang M.K."/>
            <person name="Choi I.-G."/>
            <person name="Kim K.D."/>
        </authorList>
    </citation>
    <scope>NUCLEOTIDE SEQUENCE [LARGE SCALE GENOMIC DNA]</scope>
    <source>
        <strain evidence="2 3">ISE14</strain>
    </source>
</reference>
<feature type="signal peptide" evidence="1">
    <location>
        <begin position="1"/>
        <end position="29"/>
    </location>
</feature>
<dbReference type="SUPFAM" id="SSF49899">
    <property type="entry name" value="Concanavalin A-like lectins/glucanases"/>
    <property type="match status" value="1"/>
</dbReference>
<evidence type="ECO:0000313" key="2">
    <source>
        <dbReference type="EMBL" id="PWN71873.1"/>
    </source>
</evidence>
<evidence type="ECO:0000313" key="3">
    <source>
        <dbReference type="Proteomes" id="UP000236594"/>
    </source>
</evidence>
<keyword evidence="3" id="KW-1185">Reference proteome</keyword>
<dbReference type="InterPro" id="IPR013320">
    <property type="entry name" value="ConA-like_dom_sf"/>
</dbReference>
<dbReference type="AlphaFoldDB" id="A0A316XI78"/>
<dbReference type="EMBL" id="PPED02000001">
    <property type="protein sequence ID" value="PWN71873.1"/>
    <property type="molecule type" value="Genomic_DNA"/>
</dbReference>
<evidence type="ECO:0000256" key="1">
    <source>
        <dbReference type="SAM" id="SignalP"/>
    </source>
</evidence>
<comment type="caution">
    <text evidence="2">The sequence shown here is derived from an EMBL/GenBank/DDBJ whole genome shotgun (WGS) entry which is preliminary data.</text>
</comment>